<reference evidence="4 5" key="1">
    <citation type="submission" date="2020-04" db="EMBL/GenBank/DDBJ databases">
        <title>Perkinsus olseni comparative genomics.</title>
        <authorList>
            <person name="Bogema D.R."/>
        </authorList>
    </citation>
    <scope>NUCLEOTIDE SEQUENCE [LARGE SCALE GENOMIC DNA]</scope>
    <source>
        <strain evidence="2">ATCC PRA-205</strain>
        <strain evidence="3 4">ATCC PRA-207</strain>
    </source>
</reference>
<evidence type="ECO:0000313" key="4">
    <source>
        <dbReference type="Proteomes" id="UP000553632"/>
    </source>
</evidence>
<dbReference type="Gene3D" id="3.30.110.20">
    <property type="entry name" value="Alba-like domain"/>
    <property type="match status" value="1"/>
</dbReference>
<dbReference type="InterPro" id="IPR036882">
    <property type="entry name" value="Alba-like_dom_sf"/>
</dbReference>
<sequence>MIDRGSSSLLCSNALTFGMQDIFVELILIILLRPVIRCTSKHSANFYIRAVQNFLKGMPAKGELPAKKPVEHVEVTGLAAAITYAVAAATAAESAGVGKIVHIETGVVMVRPDYPAGRASEEHGVPSISIVVDRVVDGKDVMEGKGDDQADKKTD</sequence>
<dbReference type="GO" id="GO:0003723">
    <property type="term" value="F:RNA binding"/>
    <property type="evidence" value="ECO:0007669"/>
    <property type="project" value="UniProtKB-KW"/>
</dbReference>
<evidence type="ECO:0000313" key="5">
    <source>
        <dbReference type="Proteomes" id="UP000574390"/>
    </source>
</evidence>
<proteinExistence type="predicted"/>
<evidence type="ECO:0000313" key="2">
    <source>
        <dbReference type="EMBL" id="KAF4722314.1"/>
    </source>
</evidence>
<keyword evidence="1" id="KW-0694">RNA-binding</keyword>
<organism evidence="3 4">
    <name type="scientific">Perkinsus olseni</name>
    <name type="common">Perkinsus atlanticus</name>
    <dbReference type="NCBI Taxonomy" id="32597"/>
    <lineage>
        <taxon>Eukaryota</taxon>
        <taxon>Sar</taxon>
        <taxon>Alveolata</taxon>
        <taxon>Perkinsozoa</taxon>
        <taxon>Perkinsea</taxon>
        <taxon>Perkinsida</taxon>
        <taxon>Perkinsidae</taxon>
        <taxon>Perkinsus</taxon>
    </lineage>
</organism>
<dbReference type="SUPFAM" id="SSF82704">
    <property type="entry name" value="AlbA-like"/>
    <property type="match status" value="1"/>
</dbReference>
<name>A0A7J6T886_PEROL</name>
<evidence type="ECO:0000256" key="1">
    <source>
        <dbReference type="ARBA" id="ARBA00022884"/>
    </source>
</evidence>
<dbReference type="EMBL" id="JABANO010012953">
    <property type="protein sequence ID" value="KAF4740952.1"/>
    <property type="molecule type" value="Genomic_DNA"/>
</dbReference>
<dbReference type="AlphaFoldDB" id="A0A7J6T886"/>
<evidence type="ECO:0000313" key="3">
    <source>
        <dbReference type="EMBL" id="KAF4740952.1"/>
    </source>
</evidence>
<gene>
    <name evidence="2" type="ORF">FOZ62_022881</name>
    <name evidence="3" type="ORF">FOZ63_009699</name>
</gene>
<keyword evidence="4" id="KW-1185">Reference proteome</keyword>
<accession>A0A7J6T886</accession>
<dbReference type="EMBL" id="JABANM010020753">
    <property type="protein sequence ID" value="KAF4722314.1"/>
    <property type="molecule type" value="Genomic_DNA"/>
</dbReference>
<dbReference type="Proteomes" id="UP000574390">
    <property type="component" value="Unassembled WGS sequence"/>
</dbReference>
<dbReference type="Proteomes" id="UP000553632">
    <property type="component" value="Unassembled WGS sequence"/>
</dbReference>
<comment type="caution">
    <text evidence="3">The sequence shown here is derived from an EMBL/GenBank/DDBJ whole genome shotgun (WGS) entry which is preliminary data.</text>
</comment>
<protein>
    <submittedName>
        <fullName evidence="3">Uncharacterized protein</fullName>
    </submittedName>
</protein>